<dbReference type="InterPro" id="IPR002696">
    <property type="entry name" value="Membr_insert_effic_factor_YidD"/>
</dbReference>
<feature type="region of interest" description="Disordered" evidence="2">
    <location>
        <begin position="69"/>
        <end position="88"/>
    </location>
</feature>
<comment type="subcellular location">
    <subcellularLocation>
        <location evidence="1">Cell membrane</location>
        <topology evidence="1">Peripheral membrane protein</topology>
        <orientation evidence="1">Cytoplasmic side</orientation>
    </subcellularLocation>
</comment>
<evidence type="ECO:0000313" key="3">
    <source>
        <dbReference type="EMBL" id="QTH62966.1"/>
    </source>
</evidence>
<evidence type="ECO:0000313" key="4">
    <source>
        <dbReference type="Proteomes" id="UP000682739"/>
    </source>
</evidence>
<dbReference type="Pfam" id="PF01809">
    <property type="entry name" value="YidD"/>
    <property type="match status" value="1"/>
</dbReference>
<proteinExistence type="inferred from homology"/>
<keyword evidence="1" id="KW-1003">Cell membrane</keyword>
<dbReference type="Proteomes" id="UP000682739">
    <property type="component" value="Chromosome"/>
</dbReference>
<dbReference type="HAMAP" id="MF_00386">
    <property type="entry name" value="UPF0161_YidD"/>
    <property type="match status" value="1"/>
</dbReference>
<comment type="similarity">
    <text evidence="1">Belongs to the UPF0161 family.</text>
</comment>
<organism evidence="3 4">
    <name type="scientific">Psychrosphaera ytuae</name>
    <dbReference type="NCBI Taxonomy" id="2820710"/>
    <lineage>
        <taxon>Bacteria</taxon>
        <taxon>Pseudomonadati</taxon>
        <taxon>Pseudomonadota</taxon>
        <taxon>Gammaproteobacteria</taxon>
        <taxon>Alteromonadales</taxon>
        <taxon>Pseudoalteromonadaceae</taxon>
        <taxon>Psychrosphaera</taxon>
    </lineage>
</organism>
<protein>
    <recommendedName>
        <fullName evidence="1">Putative membrane protein insertion efficiency factor</fullName>
    </recommendedName>
</protein>
<dbReference type="PANTHER" id="PTHR33383">
    <property type="entry name" value="MEMBRANE PROTEIN INSERTION EFFICIENCY FACTOR-RELATED"/>
    <property type="match status" value="1"/>
</dbReference>
<keyword evidence="4" id="KW-1185">Reference proteome</keyword>
<dbReference type="EMBL" id="CP072110">
    <property type="protein sequence ID" value="QTH62966.1"/>
    <property type="molecule type" value="Genomic_DNA"/>
</dbReference>
<dbReference type="AlphaFoldDB" id="A0A975DAY8"/>
<name>A0A975DAY8_9GAMM</name>
<dbReference type="NCBIfam" id="TIGR00278">
    <property type="entry name" value="membrane protein insertion efficiency factor YidD"/>
    <property type="match status" value="1"/>
</dbReference>
<dbReference type="RefSeq" id="WP_208830701.1">
    <property type="nucleotide sequence ID" value="NZ_CP072110.1"/>
</dbReference>
<dbReference type="SMART" id="SM01234">
    <property type="entry name" value="Haemolytic"/>
    <property type="match status" value="1"/>
</dbReference>
<dbReference type="KEGG" id="psym:J1N51_09380"/>
<evidence type="ECO:0000256" key="1">
    <source>
        <dbReference type="HAMAP-Rule" id="MF_00386"/>
    </source>
</evidence>
<dbReference type="GO" id="GO:0005886">
    <property type="term" value="C:plasma membrane"/>
    <property type="evidence" value="ECO:0007669"/>
    <property type="project" value="UniProtKB-SubCell"/>
</dbReference>
<accession>A0A975DAY8</accession>
<evidence type="ECO:0000256" key="2">
    <source>
        <dbReference type="SAM" id="MobiDB-lite"/>
    </source>
</evidence>
<sequence>MEKNRSPLRTILKKIVRGYQLLISPWFPAKCRFHPSCSEYTIEAIDQHGSAKGTWLSVKRILKCHPFSEGGFDPVPPSTTIDKNKEEK</sequence>
<reference evidence="3" key="1">
    <citation type="submission" date="2021-03" db="EMBL/GenBank/DDBJ databases">
        <title>Description of Psychrosphaera ytuae sp. nov. isolated from deep sea sediment of South China Sea.</title>
        <authorList>
            <person name="Zhang J."/>
            <person name="Xu X.-D."/>
        </authorList>
    </citation>
    <scope>NUCLEOTIDE SEQUENCE</scope>
    <source>
        <strain evidence="3">MTZ26</strain>
    </source>
</reference>
<gene>
    <name evidence="3" type="primary">yidD</name>
    <name evidence="3" type="ORF">J1N51_09380</name>
</gene>
<keyword evidence="1" id="KW-0472">Membrane</keyword>
<dbReference type="PANTHER" id="PTHR33383:SF1">
    <property type="entry name" value="MEMBRANE PROTEIN INSERTION EFFICIENCY FACTOR-RELATED"/>
    <property type="match status" value="1"/>
</dbReference>
<comment type="function">
    <text evidence="1">Could be involved in insertion of integral membrane proteins into the membrane.</text>
</comment>